<evidence type="ECO:0000256" key="1">
    <source>
        <dbReference type="SAM" id="Phobius"/>
    </source>
</evidence>
<dbReference type="EMBL" id="HBUF01042933">
    <property type="protein sequence ID" value="CAG6618604.1"/>
    <property type="molecule type" value="Transcribed_RNA"/>
</dbReference>
<feature type="transmembrane region" description="Helical" evidence="1">
    <location>
        <begin position="39"/>
        <end position="66"/>
    </location>
</feature>
<keyword evidence="1" id="KW-1133">Transmembrane helix</keyword>
<accession>A0A8D8M6N6</accession>
<dbReference type="EMBL" id="HBUF01042931">
    <property type="protein sequence ID" value="CAG6618602.1"/>
    <property type="molecule type" value="Transcribed_RNA"/>
</dbReference>
<name>A0A8D8M6N6_9HEMI</name>
<proteinExistence type="predicted"/>
<organism evidence="2">
    <name type="scientific">Cacopsylla melanoneura</name>
    <dbReference type="NCBI Taxonomy" id="428564"/>
    <lineage>
        <taxon>Eukaryota</taxon>
        <taxon>Metazoa</taxon>
        <taxon>Ecdysozoa</taxon>
        <taxon>Arthropoda</taxon>
        <taxon>Hexapoda</taxon>
        <taxon>Insecta</taxon>
        <taxon>Pterygota</taxon>
        <taxon>Neoptera</taxon>
        <taxon>Paraneoptera</taxon>
        <taxon>Hemiptera</taxon>
        <taxon>Sternorrhyncha</taxon>
        <taxon>Psylloidea</taxon>
        <taxon>Psyllidae</taxon>
        <taxon>Psyllinae</taxon>
        <taxon>Cacopsylla</taxon>
    </lineage>
</organism>
<dbReference type="EMBL" id="HBUF01042930">
    <property type="protein sequence ID" value="CAG6618601.1"/>
    <property type="molecule type" value="Transcribed_RNA"/>
</dbReference>
<protein>
    <submittedName>
        <fullName evidence="2">Uncharacterized protein</fullName>
    </submittedName>
</protein>
<keyword evidence="1" id="KW-0812">Transmembrane</keyword>
<dbReference type="EMBL" id="HBUF01042934">
    <property type="protein sequence ID" value="CAG6618605.1"/>
    <property type="molecule type" value="Transcribed_RNA"/>
</dbReference>
<feature type="transmembrane region" description="Helical" evidence="1">
    <location>
        <begin position="107"/>
        <end position="130"/>
    </location>
</feature>
<sequence length="138" mass="15586">MFTLINFNIFSSVCPSFSSPSSAKLCTMIFRLLFSSSFFVFSLSSFSFSCLSFPCISLISVSCFLITSSNCRIFSIRGAISLFTVSLICSPKSLVNFPAKDFINSSISFFFIFFCLVWVGTCLKGIFYFLRWDFLFSI</sequence>
<evidence type="ECO:0000313" key="2">
    <source>
        <dbReference type="EMBL" id="CAG6618602.1"/>
    </source>
</evidence>
<dbReference type="EMBL" id="HBUF01042936">
    <property type="protein sequence ID" value="CAG6618607.1"/>
    <property type="molecule type" value="Transcribed_RNA"/>
</dbReference>
<dbReference type="AlphaFoldDB" id="A0A8D8M6N6"/>
<dbReference type="EMBL" id="HBUF01042932">
    <property type="protein sequence ID" value="CAG6618603.1"/>
    <property type="molecule type" value="Transcribed_RNA"/>
</dbReference>
<keyword evidence="1" id="KW-0472">Membrane</keyword>
<reference evidence="2" key="1">
    <citation type="submission" date="2021-05" db="EMBL/GenBank/DDBJ databases">
        <authorList>
            <person name="Alioto T."/>
            <person name="Alioto T."/>
            <person name="Gomez Garrido J."/>
        </authorList>
    </citation>
    <scope>NUCLEOTIDE SEQUENCE</scope>
</reference>
<feature type="transmembrane region" description="Helical" evidence="1">
    <location>
        <begin position="78"/>
        <end position="95"/>
    </location>
</feature>